<dbReference type="KEGG" id="cari:FNU76_01555"/>
<keyword evidence="1" id="KW-0472">Membrane</keyword>
<dbReference type="EMBL" id="CP041730">
    <property type="protein sequence ID" value="QDQ25146.1"/>
    <property type="molecule type" value="Genomic_DNA"/>
</dbReference>
<name>A0A516SAH0_9NEIS</name>
<keyword evidence="3" id="KW-1185">Reference proteome</keyword>
<feature type="transmembrane region" description="Helical" evidence="1">
    <location>
        <begin position="355"/>
        <end position="374"/>
    </location>
</feature>
<gene>
    <name evidence="2" type="ORF">FNU76_01555</name>
</gene>
<protein>
    <submittedName>
        <fullName evidence="2">Uncharacterized protein</fullName>
    </submittedName>
</protein>
<accession>A0A516SAH0</accession>
<evidence type="ECO:0000313" key="2">
    <source>
        <dbReference type="EMBL" id="QDQ25146.1"/>
    </source>
</evidence>
<reference evidence="3" key="1">
    <citation type="submission" date="2019-07" db="EMBL/GenBank/DDBJ databases">
        <title>Chitinimonas sp. nov., isolated from Ny-Alesund, arctica soil.</title>
        <authorList>
            <person name="Xu Q."/>
            <person name="Peng F."/>
        </authorList>
    </citation>
    <scope>NUCLEOTIDE SEQUENCE [LARGE SCALE GENOMIC DNA]</scope>
    <source>
        <strain evidence="3">R3-44</strain>
    </source>
</reference>
<feature type="transmembrane region" description="Helical" evidence="1">
    <location>
        <begin position="331"/>
        <end position="349"/>
    </location>
</feature>
<evidence type="ECO:0000256" key="1">
    <source>
        <dbReference type="SAM" id="Phobius"/>
    </source>
</evidence>
<dbReference type="AlphaFoldDB" id="A0A516SAH0"/>
<proteinExistence type="predicted"/>
<keyword evidence="1" id="KW-1133">Transmembrane helix</keyword>
<sequence length="517" mass="56014">MGNWFSFLRPATAQINAPDKPLPSAPSTSSDVNTQTRNFWLFTTWTTISLASLGLKVTSQIVGAATPVTDVEVGPKGGGGICSLIEVVFCLKSAREYYNEGKEIAEQKVLLSKGAEAFKESIDRTKAKSKSIELTPNQKFERAKNASLFVKLGNLERKEKKHREKRMSTLFSFFRDGPLVQMGSTGVRGASMAKTIGDIAGTTVQVSAPAAGIAASIFGIISSLFQIAQGIHEYRQNSKDLKEVGEISEQLNTSLNDLKFANFDKFRSANESNEVTKLAANIRELKQNPATKVEAEHLEALYGHVMNRVDENHDKANKALGKLKYQSKLRVILGTSTFLLAAVGLGLTISGVGLAIGVPTLASVGAAIGLAWLARTARNAWIARRKLNAADNLKQNQLGEIKALPYMSLADLEILQSKDKNPYVTVEMLIRHLQAGKTDASGNISTAGLKARRMAAGRALETAGMPAETVKALKQMLAVDGQNLQNYRDTVFKEIENFVIGDAGRVLFKLNTDSAIV</sequence>
<keyword evidence="1" id="KW-0812">Transmembrane</keyword>
<dbReference type="RefSeq" id="WP_143856071.1">
    <property type="nucleotide sequence ID" value="NZ_CP041730.1"/>
</dbReference>
<dbReference type="Proteomes" id="UP000317550">
    <property type="component" value="Chromosome"/>
</dbReference>
<organism evidence="2 3">
    <name type="scientific">Chitinimonas arctica</name>
    <dbReference type="NCBI Taxonomy" id="2594795"/>
    <lineage>
        <taxon>Bacteria</taxon>
        <taxon>Pseudomonadati</taxon>
        <taxon>Pseudomonadota</taxon>
        <taxon>Betaproteobacteria</taxon>
        <taxon>Neisseriales</taxon>
        <taxon>Chitinibacteraceae</taxon>
        <taxon>Chitinimonas</taxon>
    </lineage>
</organism>
<evidence type="ECO:0000313" key="3">
    <source>
        <dbReference type="Proteomes" id="UP000317550"/>
    </source>
</evidence>